<name>E6V8W4_VARPE</name>
<accession>E6V8W4</accession>
<dbReference type="KEGG" id="vpe:Varpa_1977"/>
<evidence type="ECO:0000313" key="2">
    <source>
        <dbReference type="EMBL" id="ADU36186.1"/>
    </source>
</evidence>
<feature type="compositionally biased region" description="Basic and acidic residues" evidence="1">
    <location>
        <begin position="465"/>
        <end position="474"/>
    </location>
</feature>
<dbReference type="AlphaFoldDB" id="E6V8W4"/>
<reference evidence="3" key="1">
    <citation type="submission" date="2010-12" db="EMBL/GenBank/DDBJ databases">
        <title>Complete sequence of Variovorax paradoxus EPS.</title>
        <authorList>
            <consortium name="US DOE Joint Genome Institute"/>
            <person name="Lucas S."/>
            <person name="Copeland A."/>
            <person name="Lapidus A."/>
            <person name="Cheng J.-F."/>
            <person name="Goodwin L."/>
            <person name="Pitluck S."/>
            <person name="Teshima H."/>
            <person name="Detter J.C."/>
            <person name="Han C."/>
            <person name="Tapia R."/>
            <person name="Land M."/>
            <person name="Hauser L."/>
            <person name="Kyrpides N."/>
            <person name="Ivanova N."/>
            <person name="Ovchinnikova G."/>
            <person name="Orwin P."/>
            <person name="Han J.-I.G."/>
            <person name="Woyke T."/>
        </authorList>
    </citation>
    <scope>NUCLEOTIDE SEQUENCE [LARGE SCALE GENOMIC DNA]</scope>
    <source>
        <strain evidence="3">EPS</strain>
    </source>
</reference>
<sequence length="474" mass="52693">MRPSPTIQTARMWPMPPCRAVFGDRIATPRETAWHGTRSLVLSLVEQLGRQVLNRFKAGTKILALTVSKGGARLHVRDSELHLLSHCSQRYEDRYLVGWKEINGYERAKAGRLLDKMLQRLQSRGAVRLNHFVRASSGANEQRCEAKSFSSCIRALKRSLPPRKPDCNPESDERANGLHPGRGCRLQKLGEPRPTARSDEGKTGKQEDEGECPDRGSPIWVVILLHLFLRFELSLLGGAYGLCLCLGLAGLENRGCMSPGSDLVRSCLQVLEACFAVPNVIVECLEKLGGTRRVKRAGCRNAKREQAPQLPTVLHQDYEVTQHDGVIEFVEWHGRNVQSESSDVVHFEVDGLVVDFDDGSAIRHLRSQPLCLRQAGVREGDHDRMPALASLDIDLLLAPTLQIVLPKDDACRRRDSKHRKHRLNPGCEAAVGVCPVDDSGPASHQGDEQRAESPRDQHFPTVHFPHPDSLKAAV</sequence>
<feature type="compositionally biased region" description="Basic and acidic residues" evidence="1">
    <location>
        <begin position="188"/>
        <end position="207"/>
    </location>
</feature>
<proteinExistence type="predicted"/>
<reference evidence="2 3" key="2">
    <citation type="journal article" date="2013" name="Genome Announc.">
        <title>Genome of the Root-Associated Plant Growth-Promoting Bacterium Variovorax paradoxus Strain EPS.</title>
        <authorList>
            <person name="Han J.I."/>
            <person name="Spain J.C."/>
            <person name="Leadbetter J.R."/>
            <person name="Ovchinnikova G."/>
            <person name="Goodwin L.A."/>
            <person name="Han C.S."/>
            <person name="Woyke T."/>
            <person name="Davenport K.W."/>
            <person name="Orwin P.M."/>
        </authorList>
    </citation>
    <scope>NUCLEOTIDE SEQUENCE [LARGE SCALE GENOMIC DNA]</scope>
    <source>
        <strain evidence="2 3">EPS</strain>
    </source>
</reference>
<feature type="compositionally biased region" description="Basic and acidic residues" evidence="1">
    <location>
        <begin position="163"/>
        <end position="176"/>
    </location>
</feature>
<feature type="region of interest" description="Disordered" evidence="1">
    <location>
        <begin position="438"/>
        <end position="474"/>
    </location>
</feature>
<evidence type="ECO:0000313" key="3">
    <source>
        <dbReference type="Proteomes" id="UP000008917"/>
    </source>
</evidence>
<evidence type="ECO:0000256" key="1">
    <source>
        <dbReference type="SAM" id="MobiDB-lite"/>
    </source>
</evidence>
<gene>
    <name evidence="2" type="ordered locus">Varpa_1977</name>
</gene>
<dbReference type="EMBL" id="CP002417">
    <property type="protein sequence ID" value="ADU36186.1"/>
    <property type="molecule type" value="Genomic_DNA"/>
</dbReference>
<dbReference type="Proteomes" id="UP000008917">
    <property type="component" value="Chromosome"/>
</dbReference>
<feature type="compositionally biased region" description="Basic and acidic residues" evidence="1">
    <location>
        <begin position="445"/>
        <end position="458"/>
    </location>
</feature>
<dbReference type="STRING" id="595537.Varpa_1977"/>
<dbReference type="HOGENOM" id="CLU_576096_0_0_4"/>
<protein>
    <submittedName>
        <fullName evidence="2">Uncharacterized protein</fullName>
    </submittedName>
</protein>
<organism evidence="2 3">
    <name type="scientific">Variovorax paradoxus (strain EPS)</name>
    <dbReference type="NCBI Taxonomy" id="595537"/>
    <lineage>
        <taxon>Bacteria</taxon>
        <taxon>Pseudomonadati</taxon>
        <taxon>Pseudomonadota</taxon>
        <taxon>Betaproteobacteria</taxon>
        <taxon>Burkholderiales</taxon>
        <taxon>Comamonadaceae</taxon>
        <taxon>Variovorax</taxon>
    </lineage>
</organism>
<feature type="region of interest" description="Disordered" evidence="1">
    <location>
        <begin position="163"/>
        <end position="213"/>
    </location>
</feature>